<dbReference type="Proteomes" id="UP001500393">
    <property type="component" value="Unassembled WGS sequence"/>
</dbReference>
<comment type="caution">
    <text evidence="1">The sequence shown here is derived from an EMBL/GenBank/DDBJ whole genome shotgun (WGS) entry which is preliminary data.</text>
</comment>
<keyword evidence="2" id="KW-1185">Reference proteome</keyword>
<name>A0ABP4N8X2_9ACTN</name>
<evidence type="ECO:0000313" key="1">
    <source>
        <dbReference type="EMBL" id="GAA1556713.1"/>
    </source>
</evidence>
<accession>A0ABP4N8X2</accession>
<dbReference type="EMBL" id="BAAAOS010000007">
    <property type="protein sequence ID" value="GAA1556713.1"/>
    <property type="molecule type" value="Genomic_DNA"/>
</dbReference>
<organism evidence="1 2">
    <name type="scientific">Kribbella sancticallisti</name>
    <dbReference type="NCBI Taxonomy" id="460087"/>
    <lineage>
        <taxon>Bacteria</taxon>
        <taxon>Bacillati</taxon>
        <taxon>Actinomycetota</taxon>
        <taxon>Actinomycetes</taxon>
        <taxon>Propionibacteriales</taxon>
        <taxon>Kribbellaceae</taxon>
        <taxon>Kribbella</taxon>
    </lineage>
</organism>
<sequence length="54" mass="6218">MRRVSDQDAAEAWLGLPLPADYKHLASEYGPLDIQTLDEDDDPLEYATFKPWRP</sequence>
<reference evidence="2" key="1">
    <citation type="journal article" date="2019" name="Int. J. Syst. Evol. Microbiol.">
        <title>The Global Catalogue of Microorganisms (GCM) 10K type strain sequencing project: providing services to taxonomists for standard genome sequencing and annotation.</title>
        <authorList>
            <consortium name="The Broad Institute Genomics Platform"/>
            <consortium name="The Broad Institute Genome Sequencing Center for Infectious Disease"/>
            <person name="Wu L."/>
            <person name="Ma J."/>
        </authorList>
    </citation>
    <scope>NUCLEOTIDE SEQUENCE [LARGE SCALE GENOMIC DNA]</scope>
    <source>
        <strain evidence="2">JCM 14969</strain>
    </source>
</reference>
<proteinExistence type="predicted"/>
<protein>
    <submittedName>
        <fullName evidence="1">Uncharacterized protein</fullName>
    </submittedName>
</protein>
<evidence type="ECO:0000313" key="2">
    <source>
        <dbReference type="Proteomes" id="UP001500393"/>
    </source>
</evidence>
<gene>
    <name evidence="1" type="ORF">GCM10009789_07570</name>
</gene>